<evidence type="ECO:0000259" key="1">
    <source>
        <dbReference type="Pfam" id="PF13280"/>
    </source>
</evidence>
<keyword evidence="3" id="KW-1185">Reference proteome</keyword>
<dbReference type="Pfam" id="PF13280">
    <property type="entry name" value="WYL"/>
    <property type="match status" value="1"/>
</dbReference>
<reference evidence="2 3" key="1">
    <citation type="submission" date="2019-08" db="EMBL/GenBank/DDBJ databases">
        <title>In-depth cultivation of the pig gut microbiome towards novel bacterial diversity and tailored functional studies.</title>
        <authorList>
            <person name="Wylensek D."/>
            <person name="Hitch T.C.A."/>
            <person name="Clavel T."/>
        </authorList>
    </citation>
    <scope>NUCLEOTIDE SEQUENCE [LARGE SCALE GENOMIC DNA]</scope>
    <source>
        <strain evidence="2 3">WB03_NA08</strain>
    </source>
</reference>
<dbReference type="Proteomes" id="UP000470875">
    <property type="component" value="Unassembled WGS sequence"/>
</dbReference>
<dbReference type="AlphaFoldDB" id="A0A6N7VQ84"/>
<name>A0A6N7VQ84_9ACTO</name>
<organism evidence="2 3">
    <name type="scientific">Scrofimicrobium canadense</name>
    <dbReference type="NCBI Taxonomy" id="2652290"/>
    <lineage>
        <taxon>Bacteria</taxon>
        <taxon>Bacillati</taxon>
        <taxon>Actinomycetota</taxon>
        <taxon>Actinomycetes</taxon>
        <taxon>Actinomycetales</taxon>
        <taxon>Actinomycetaceae</taxon>
        <taxon>Scrofimicrobium</taxon>
    </lineage>
</organism>
<evidence type="ECO:0000313" key="2">
    <source>
        <dbReference type="EMBL" id="MSS83904.1"/>
    </source>
</evidence>
<dbReference type="PANTHER" id="PTHR34580:SF3">
    <property type="entry name" value="PROTEIN PAFB"/>
    <property type="match status" value="1"/>
</dbReference>
<sequence>MAAVDAGTRLLVLTRVLADTQIGHTRDTLRSMVPGYEGLSDDAFLRAFERDIKMLRDLGMFVETRGELETPRYRLGAESRSDQRVTFSPTEAGLLADAAGAWDSEADGAALLARLSIFANESLQGTVKTRLEGSGIVPTLFYAVARHHPVAFTYASRKGVEHRDVTPWRLLAHGRALYLWGFDLNRWAERLFRVGRIQGDVNLIGEAGEDGPGPQARPPDIFRIAPILMVRRDVAPLVRNMCTLIEPVDQEWDRCQGKNSDSALWERLILENASDVVVLGPPELRERLLRIINASRGEEHGTQ</sequence>
<dbReference type="EMBL" id="VULO01000004">
    <property type="protein sequence ID" value="MSS83904.1"/>
    <property type="molecule type" value="Genomic_DNA"/>
</dbReference>
<dbReference type="InterPro" id="IPR051534">
    <property type="entry name" value="CBASS_pafABC_assoc_protein"/>
</dbReference>
<dbReference type="PROSITE" id="PS52050">
    <property type="entry name" value="WYL"/>
    <property type="match status" value="1"/>
</dbReference>
<evidence type="ECO:0000313" key="3">
    <source>
        <dbReference type="Proteomes" id="UP000470875"/>
    </source>
</evidence>
<gene>
    <name evidence="2" type="ORF">FYJ24_03825</name>
</gene>
<dbReference type="RefSeq" id="WP_154543784.1">
    <property type="nucleotide sequence ID" value="NZ_VULO01000004.1"/>
</dbReference>
<dbReference type="InterPro" id="IPR026881">
    <property type="entry name" value="WYL_dom"/>
</dbReference>
<proteinExistence type="predicted"/>
<dbReference type="PANTHER" id="PTHR34580">
    <property type="match status" value="1"/>
</dbReference>
<protein>
    <submittedName>
        <fullName evidence="2">WYL domain-containing protein</fullName>
    </submittedName>
</protein>
<feature type="domain" description="WYL" evidence="1">
    <location>
        <begin position="137"/>
        <end position="198"/>
    </location>
</feature>
<comment type="caution">
    <text evidence="2">The sequence shown here is derived from an EMBL/GenBank/DDBJ whole genome shotgun (WGS) entry which is preliminary data.</text>
</comment>
<accession>A0A6N7VQ84</accession>